<evidence type="ECO:0000313" key="1">
    <source>
        <dbReference type="Ensembl" id="ENSSCAP00000002781.1"/>
    </source>
</evidence>
<organism evidence="1 2">
    <name type="scientific">Serinus canaria</name>
    <name type="common">Island canary</name>
    <name type="synonym">Fringilla canaria</name>
    <dbReference type="NCBI Taxonomy" id="9135"/>
    <lineage>
        <taxon>Eukaryota</taxon>
        <taxon>Metazoa</taxon>
        <taxon>Chordata</taxon>
        <taxon>Craniata</taxon>
        <taxon>Vertebrata</taxon>
        <taxon>Euteleostomi</taxon>
        <taxon>Archelosauria</taxon>
        <taxon>Archosauria</taxon>
        <taxon>Dinosauria</taxon>
        <taxon>Saurischia</taxon>
        <taxon>Theropoda</taxon>
        <taxon>Coelurosauria</taxon>
        <taxon>Aves</taxon>
        <taxon>Neognathae</taxon>
        <taxon>Neoaves</taxon>
        <taxon>Telluraves</taxon>
        <taxon>Australaves</taxon>
        <taxon>Passeriformes</taxon>
        <taxon>Passeroidea</taxon>
        <taxon>Fringillidae</taxon>
        <taxon>Carduelinae</taxon>
        <taxon>Serinus</taxon>
    </lineage>
</organism>
<proteinExistence type="predicted"/>
<accession>A0A8C9MFS1</accession>
<evidence type="ECO:0000313" key="2">
    <source>
        <dbReference type="Proteomes" id="UP000694409"/>
    </source>
</evidence>
<name>A0A8C9MFS1_SERCA</name>
<dbReference type="AlphaFoldDB" id="A0A8C9MFS1"/>
<keyword evidence="2" id="KW-1185">Reference proteome</keyword>
<dbReference type="GeneTree" id="ENSGT00990000205495"/>
<protein>
    <submittedName>
        <fullName evidence="1">Uncharacterized protein</fullName>
    </submittedName>
</protein>
<dbReference type="OMA" id="QWGSGRP"/>
<dbReference type="Proteomes" id="UP000694409">
    <property type="component" value="Unassembled WGS sequence"/>
</dbReference>
<reference evidence="1" key="1">
    <citation type="submission" date="2025-08" db="UniProtKB">
        <authorList>
            <consortium name="Ensembl"/>
        </authorList>
    </citation>
    <scope>IDENTIFICATION</scope>
</reference>
<dbReference type="Ensembl" id="ENSSCAT00000003288.1">
    <property type="protein sequence ID" value="ENSSCAP00000002781.1"/>
    <property type="gene ID" value="ENSSCAG00000002414.1"/>
</dbReference>
<reference evidence="1" key="2">
    <citation type="submission" date="2025-09" db="UniProtKB">
        <authorList>
            <consortium name="Ensembl"/>
        </authorList>
    </citation>
    <scope>IDENTIFICATION</scope>
</reference>
<sequence length="131" mass="13959">MLPAAGSQQCHPAGPGAVLRFTDRHAEIRVPALHRVPSSLDPLYGLVRRCLDLIQQNPLPTGEPRARGRKFGVRVPGAPRARCRGAPTRLSRGTGGAVRAGLCRLCRRGSALHRGRAGGRDVLLLLPEPAA</sequence>